<evidence type="ECO:0000256" key="7">
    <source>
        <dbReference type="ARBA" id="ARBA00022840"/>
    </source>
</evidence>
<feature type="region of interest" description="Disordered" evidence="10">
    <location>
        <begin position="522"/>
        <end position="544"/>
    </location>
</feature>
<dbReference type="NCBIfam" id="TIGR03919">
    <property type="entry name" value="T7SS_EccB"/>
    <property type="match status" value="1"/>
</dbReference>
<dbReference type="PANTHER" id="PTHR40765">
    <property type="entry name" value="ESX-2 SECRETION SYSTEM ATPASE ECCB2"/>
    <property type="match status" value="1"/>
</dbReference>
<keyword evidence="7" id="KW-0067">ATP-binding</keyword>
<protein>
    <submittedName>
        <fullName evidence="12">Type VII secretion protein EccB</fullName>
    </submittedName>
</protein>
<dbReference type="InterPro" id="IPR044857">
    <property type="entry name" value="T7SS_EccB_R1"/>
</dbReference>
<evidence type="ECO:0000256" key="11">
    <source>
        <dbReference type="SAM" id="Phobius"/>
    </source>
</evidence>
<evidence type="ECO:0000256" key="3">
    <source>
        <dbReference type="ARBA" id="ARBA00022475"/>
    </source>
</evidence>
<dbReference type="InterPro" id="IPR042485">
    <property type="entry name" value="T7SS_EccB_R3"/>
</dbReference>
<dbReference type="GO" id="GO:0005886">
    <property type="term" value="C:plasma membrane"/>
    <property type="evidence" value="ECO:0007669"/>
    <property type="project" value="UniProtKB-SubCell"/>
</dbReference>
<keyword evidence="8 11" id="KW-1133">Transmembrane helix</keyword>
<comment type="caution">
    <text evidence="12">The sequence shown here is derived from an EMBL/GenBank/DDBJ whole genome shotgun (WGS) entry which is preliminary data.</text>
</comment>
<evidence type="ECO:0000256" key="5">
    <source>
        <dbReference type="ARBA" id="ARBA00022741"/>
    </source>
</evidence>
<keyword evidence="4 11" id="KW-0812">Transmembrane</keyword>
<evidence type="ECO:0000256" key="4">
    <source>
        <dbReference type="ARBA" id="ARBA00022692"/>
    </source>
</evidence>
<evidence type="ECO:0000256" key="10">
    <source>
        <dbReference type="SAM" id="MobiDB-lite"/>
    </source>
</evidence>
<dbReference type="EMBL" id="QGUI01000783">
    <property type="protein sequence ID" value="PZM91206.1"/>
    <property type="molecule type" value="Genomic_DNA"/>
</dbReference>
<name>A0A2W4L6A9_9PSEU</name>
<comment type="subcellular location">
    <subcellularLocation>
        <location evidence="1">Cell membrane</location>
        <topology evidence="1">Single-pass membrane protein</topology>
    </subcellularLocation>
</comment>
<proteinExistence type="inferred from homology"/>
<reference evidence="12" key="1">
    <citation type="submission" date="2018-05" db="EMBL/GenBank/DDBJ databases">
        <authorList>
            <person name="Lanie J.A."/>
            <person name="Ng W.-L."/>
            <person name="Kazmierczak K.M."/>
            <person name="Andrzejewski T.M."/>
            <person name="Davidsen T.M."/>
            <person name="Wayne K.J."/>
            <person name="Tettelin H."/>
            <person name="Glass J.I."/>
            <person name="Rusch D."/>
            <person name="Podicherti R."/>
            <person name="Tsui H.-C.T."/>
            <person name="Winkler M.E."/>
        </authorList>
    </citation>
    <scope>NUCLEOTIDE SEQUENCE</scope>
    <source>
        <strain evidence="12">ZC4RG45</strain>
    </source>
</reference>
<organism evidence="12">
    <name type="scientific">Thermocrispum agreste</name>
    <dbReference type="NCBI Taxonomy" id="37925"/>
    <lineage>
        <taxon>Bacteria</taxon>
        <taxon>Bacillati</taxon>
        <taxon>Actinomycetota</taxon>
        <taxon>Actinomycetes</taxon>
        <taxon>Pseudonocardiales</taxon>
        <taxon>Pseudonocardiaceae</taxon>
        <taxon>Thermocrispum</taxon>
    </lineage>
</organism>
<accession>A0A2W4L6A9</accession>
<evidence type="ECO:0000256" key="6">
    <source>
        <dbReference type="ARBA" id="ARBA00022801"/>
    </source>
</evidence>
<keyword evidence="9 11" id="KW-0472">Membrane</keyword>
<dbReference type="Gene3D" id="3.30.2390.20">
    <property type="entry name" value="Type VII secretion system EccB, repeat 1 domain"/>
    <property type="match status" value="1"/>
</dbReference>
<evidence type="ECO:0000256" key="8">
    <source>
        <dbReference type="ARBA" id="ARBA00022989"/>
    </source>
</evidence>
<dbReference type="InterPro" id="IPR007795">
    <property type="entry name" value="T7SS_EccB"/>
</dbReference>
<dbReference type="Pfam" id="PF05108">
    <property type="entry name" value="T7SS_ESX1_EccB"/>
    <property type="match status" value="1"/>
</dbReference>
<feature type="transmembrane region" description="Helical" evidence="11">
    <location>
        <begin position="43"/>
        <end position="64"/>
    </location>
</feature>
<evidence type="ECO:0000313" key="12">
    <source>
        <dbReference type="EMBL" id="PZM91206.1"/>
    </source>
</evidence>
<dbReference type="PANTHER" id="PTHR40765:SF2">
    <property type="entry name" value="ESX-2 SECRETION SYSTEM ATPASE ECCB2"/>
    <property type="match status" value="1"/>
</dbReference>
<sequence>MASNPTRKTEVQAYSFEVRRMNSALVRRDPVMLHDPLRTHSRATVVGVVLGIVGLLGFLIFGILKPNQQPPDSGIVIGRESGQIYVKTDNPEMLIPTFNLASARLILLGQQQKAAQGQGQGGPENIEVVEPTIVPDERLANIPRGRLQGIPGADVELPKADQRISDNWAVCHNLPLNPNYAPEERIKRAMEEQETAVLAGLPSSQLGKPLAPNEAIYVETPGTQERYLLYRPAEDVNNRRGIVRAQIPRPNEPDGRVIAEALRLNDRQPRSMSLGLLNAVEKVDQLVPPEPEGRGEPSEMVELQAGTKTTIGEVFVADPAGNAQFFVVLRHGKQRISQAAAELIRLKYSVTKELQQVSPDRLDDIPDAPEDERLDLDDYPVTMPTVIDMETYPTTCLGWELANGKGRTTLYVGNEGLPFPKRADGQPLRVQVGKANEERIAIHYFYMPPGRAAAVHVATSEAGFESGPIQLISDRGLRFGVPDLATAKALGLEPLRPAPASIVKLLPTGASLNVQDAQMTYDSFEPPPGSESPLGQDIPVQTGG</sequence>
<dbReference type="Gene3D" id="2.40.50.910">
    <property type="entry name" value="Type VII secretion system EccB, repeat 3 domain"/>
    <property type="match status" value="1"/>
</dbReference>
<dbReference type="AlphaFoldDB" id="A0A2W4L6A9"/>
<comment type="similarity">
    <text evidence="2">Belongs to the EccB family.</text>
</comment>
<dbReference type="GO" id="GO:0005524">
    <property type="term" value="F:ATP binding"/>
    <property type="evidence" value="ECO:0007669"/>
    <property type="project" value="UniProtKB-KW"/>
</dbReference>
<keyword evidence="5" id="KW-0547">Nucleotide-binding</keyword>
<dbReference type="GO" id="GO:0016787">
    <property type="term" value="F:hydrolase activity"/>
    <property type="evidence" value="ECO:0007669"/>
    <property type="project" value="UniProtKB-KW"/>
</dbReference>
<dbReference type="GO" id="GO:0005576">
    <property type="term" value="C:extracellular region"/>
    <property type="evidence" value="ECO:0007669"/>
    <property type="project" value="TreeGrafter"/>
</dbReference>
<keyword evidence="3" id="KW-1003">Cell membrane</keyword>
<gene>
    <name evidence="12" type="primary">eccB</name>
    <name evidence="12" type="ORF">DIU77_17000</name>
</gene>
<evidence type="ECO:0000256" key="9">
    <source>
        <dbReference type="ARBA" id="ARBA00023136"/>
    </source>
</evidence>
<evidence type="ECO:0000256" key="2">
    <source>
        <dbReference type="ARBA" id="ARBA00008149"/>
    </source>
</evidence>
<evidence type="ECO:0000256" key="1">
    <source>
        <dbReference type="ARBA" id="ARBA00004162"/>
    </source>
</evidence>
<keyword evidence="6" id="KW-0378">Hydrolase</keyword>
<dbReference type="STRING" id="1111738.GCA_000427905_01501"/>